<protein>
    <submittedName>
        <fullName evidence="1">Uncharacterized protein</fullName>
    </submittedName>
</protein>
<name>A0A0E9RI21_ANGAN</name>
<dbReference type="AlphaFoldDB" id="A0A0E9RI21"/>
<reference evidence="1" key="2">
    <citation type="journal article" date="2015" name="Fish Shellfish Immunol.">
        <title>Early steps in the European eel (Anguilla anguilla)-Vibrio vulnificus interaction in the gills: Role of the RtxA13 toxin.</title>
        <authorList>
            <person name="Callol A."/>
            <person name="Pajuelo D."/>
            <person name="Ebbesson L."/>
            <person name="Teles M."/>
            <person name="MacKenzie S."/>
            <person name="Amaro C."/>
        </authorList>
    </citation>
    <scope>NUCLEOTIDE SEQUENCE</scope>
</reference>
<proteinExistence type="predicted"/>
<reference evidence="1" key="1">
    <citation type="submission" date="2014-11" db="EMBL/GenBank/DDBJ databases">
        <authorList>
            <person name="Amaro Gonzalez C."/>
        </authorList>
    </citation>
    <scope>NUCLEOTIDE SEQUENCE</scope>
</reference>
<sequence length="67" mass="7601">MGTKRHETGVPVLADGTLACRLCKSLTLVQILNIVQKPLVWNKTQKYPRFELETIKCMLFIFGCSFA</sequence>
<accession>A0A0E9RI21</accession>
<dbReference type="EMBL" id="GBXM01080452">
    <property type="protein sequence ID" value="JAH28125.1"/>
    <property type="molecule type" value="Transcribed_RNA"/>
</dbReference>
<evidence type="ECO:0000313" key="1">
    <source>
        <dbReference type="EMBL" id="JAH28125.1"/>
    </source>
</evidence>
<organism evidence="1">
    <name type="scientific">Anguilla anguilla</name>
    <name type="common">European freshwater eel</name>
    <name type="synonym">Muraena anguilla</name>
    <dbReference type="NCBI Taxonomy" id="7936"/>
    <lineage>
        <taxon>Eukaryota</taxon>
        <taxon>Metazoa</taxon>
        <taxon>Chordata</taxon>
        <taxon>Craniata</taxon>
        <taxon>Vertebrata</taxon>
        <taxon>Euteleostomi</taxon>
        <taxon>Actinopterygii</taxon>
        <taxon>Neopterygii</taxon>
        <taxon>Teleostei</taxon>
        <taxon>Anguilliformes</taxon>
        <taxon>Anguillidae</taxon>
        <taxon>Anguilla</taxon>
    </lineage>
</organism>